<dbReference type="PROSITE" id="PS51257">
    <property type="entry name" value="PROKAR_LIPOPROTEIN"/>
    <property type="match status" value="1"/>
</dbReference>
<evidence type="ECO:0000313" key="3">
    <source>
        <dbReference type="Proteomes" id="UP000005244"/>
    </source>
</evidence>
<keyword evidence="2" id="KW-0449">Lipoprotein</keyword>
<protein>
    <submittedName>
        <fullName evidence="2">Putative lipoprotein</fullName>
    </submittedName>
</protein>
<name>J5ULN7_9FIRM</name>
<keyword evidence="3" id="KW-1185">Reference proteome</keyword>
<gene>
    <name evidence="2" type="ORF">HMPREF1143_2180</name>
</gene>
<dbReference type="EMBL" id="ALNK01000015">
    <property type="protein sequence ID" value="EJU23494.1"/>
    <property type="molecule type" value="Genomic_DNA"/>
</dbReference>
<reference evidence="2 3" key="1">
    <citation type="submission" date="2012-07" db="EMBL/GenBank/DDBJ databases">
        <authorList>
            <person name="Durkin A.S."/>
            <person name="McCorrison J."/>
            <person name="Torralba M."/>
            <person name="Gillis M."/>
            <person name="Methe B."/>
            <person name="Sutton G."/>
            <person name="Nelson K.E."/>
        </authorList>
    </citation>
    <scope>NUCLEOTIDE SEQUENCE [LARGE SCALE GENOMIC DNA]</scope>
    <source>
        <strain evidence="2 3">OBRC8</strain>
    </source>
</reference>
<keyword evidence="1" id="KW-0732">Signal</keyword>
<feature type="signal peptide" evidence="1">
    <location>
        <begin position="1"/>
        <end position="22"/>
    </location>
</feature>
<organism evidence="2 3">
    <name type="scientific">Peptoanaerobacter stomatis</name>
    <dbReference type="NCBI Taxonomy" id="796937"/>
    <lineage>
        <taxon>Bacteria</taxon>
        <taxon>Bacillati</taxon>
        <taxon>Bacillota</taxon>
        <taxon>Clostridia</taxon>
        <taxon>Peptostreptococcales</taxon>
        <taxon>Filifactoraceae</taxon>
        <taxon>Peptoanaerobacter</taxon>
    </lineage>
</organism>
<dbReference type="AlphaFoldDB" id="J5ULN7"/>
<sequence>MKKKILALLMAGLMGFTMVACGGGSAGGNSGIEQKKAKDVEFGEKIETEDFTVDIVKDWKAEKEDEEGGGNSVNADFINDDVFASVSFLISTENVTQEEMDKEVREMMKAEGEEEPKEVEPITIDGVKLKGLEMTEEDSEFSETMKSMIYYGFAKEKPFAIIIVDGNDGKENSKIAEIWSMVDTIKFK</sequence>
<comment type="caution">
    <text evidence="2">The sequence shown here is derived from an EMBL/GenBank/DDBJ whole genome shotgun (WGS) entry which is preliminary data.</text>
</comment>
<dbReference type="RefSeq" id="WP_009530676.1">
    <property type="nucleotide sequence ID" value="NZ_ALNK01000015.1"/>
</dbReference>
<accession>J5ULN7</accession>
<evidence type="ECO:0000313" key="2">
    <source>
        <dbReference type="EMBL" id="EJU23494.1"/>
    </source>
</evidence>
<dbReference type="Proteomes" id="UP000005244">
    <property type="component" value="Unassembled WGS sequence"/>
</dbReference>
<evidence type="ECO:0000256" key="1">
    <source>
        <dbReference type="SAM" id="SignalP"/>
    </source>
</evidence>
<proteinExistence type="predicted"/>
<feature type="chain" id="PRO_5039284117" evidence="1">
    <location>
        <begin position="23"/>
        <end position="188"/>
    </location>
</feature>